<accession>A0A4S2BNW4</accession>
<dbReference type="RefSeq" id="WP_004045454.1">
    <property type="nucleotide sequence ID" value="NZ_AQFR02000003.1"/>
</dbReference>
<dbReference type="InterPro" id="IPR035280">
    <property type="entry name" value="Helveticin_J"/>
</dbReference>
<dbReference type="AlphaFoldDB" id="A0A4S2BNW4"/>
<dbReference type="GO" id="GO:0042742">
    <property type="term" value="P:defense response to bacterium"/>
    <property type="evidence" value="ECO:0007669"/>
    <property type="project" value="InterPro"/>
</dbReference>
<gene>
    <name evidence="1" type="ORF">E5351_05220</name>
</gene>
<evidence type="ECO:0000313" key="2">
    <source>
        <dbReference type="Proteomes" id="UP000309117"/>
    </source>
</evidence>
<name>A0A4S2BNW4_9LACO</name>
<dbReference type="EMBL" id="SRYV01000008">
    <property type="protein sequence ID" value="TGY15554.1"/>
    <property type="molecule type" value="Genomic_DNA"/>
</dbReference>
<organism evidence="1 2">
    <name type="scientific">Lactobacillus intestinalis</name>
    <dbReference type="NCBI Taxonomy" id="151781"/>
    <lineage>
        <taxon>Bacteria</taxon>
        <taxon>Bacillati</taxon>
        <taxon>Bacillota</taxon>
        <taxon>Bacilli</taxon>
        <taxon>Lactobacillales</taxon>
        <taxon>Lactobacillaceae</taxon>
        <taxon>Lactobacillus</taxon>
    </lineage>
</organism>
<protein>
    <recommendedName>
        <fullName evidence="3">Bacteriocin</fullName>
    </recommendedName>
</protein>
<evidence type="ECO:0008006" key="3">
    <source>
        <dbReference type="Google" id="ProtNLM"/>
    </source>
</evidence>
<comment type="caution">
    <text evidence="1">The sequence shown here is derived from an EMBL/GenBank/DDBJ whole genome shotgun (WGS) entry which is preliminary data.</text>
</comment>
<evidence type="ECO:0000313" key="1">
    <source>
        <dbReference type="EMBL" id="TGY15554.1"/>
    </source>
</evidence>
<dbReference type="Pfam" id="PF17312">
    <property type="entry name" value="Helveticin_J"/>
    <property type="match status" value="1"/>
</dbReference>
<dbReference type="Proteomes" id="UP000309117">
    <property type="component" value="Unassembled WGS sequence"/>
</dbReference>
<proteinExistence type="predicted"/>
<sequence>MINKDVNLSLMYELENLHHVVVQASDVGSKYIYALQLLHKQTDIIVYRATPDGDHVFFDEDSPLVYLTGMAGGHTQTWTYSGESDRWFVGTKPKKHGSTLWDTQIARVVLPESGTLQYDSNTEMPRLSYLNRAGYGYGDNSVAYPGKDLERLEAAVSPDYSKLLIASIDLSHTGHFALYDLNQINAALDEAEADGSDVNIQNFECLGAFNVPNFDGELIPSIQGYDLDEDNNVYVSCQLGPTTDFLGLAKEGKPREIVKIPWGCADPNKWEVANLDHAHVLDSLGYVTEFESVQVLDANNIYLTVAYHRKSDLTTLKNRVYKVEGFGN</sequence>
<reference evidence="1 2" key="1">
    <citation type="submission" date="2019-04" db="EMBL/GenBank/DDBJ databases">
        <title>Microbes associate with the intestines of laboratory mice.</title>
        <authorList>
            <person name="Navarre W."/>
            <person name="Wong E."/>
            <person name="Huang K."/>
            <person name="Tropini C."/>
            <person name="Ng K."/>
            <person name="Yu B."/>
        </authorList>
    </citation>
    <scope>NUCLEOTIDE SEQUENCE [LARGE SCALE GENOMIC DNA]</scope>
    <source>
        <strain evidence="1 2">NM61_E11</strain>
    </source>
</reference>